<dbReference type="GO" id="GO:0022857">
    <property type="term" value="F:transmembrane transporter activity"/>
    <property type="evidence" value="ECO:0007669"/>
    <property type="project" value="TreeGrafter"/>
</dbReference>
<dbReference type="PANTHER" id="PTHR30572">
    <property type="entry name" value="MEMBRANE COMPONENT OF TRANSPORTER-RELATED"/>
    <property type="match status" value="1"/>
</dbReference>
<evidence type="ECO:0000259" key="8">
    <source>
        <dbReference type="Pfam" id="PF02687"/>
    </source>
</evidence>
<feature type="transmembrane region" description="Helical" evidence="7">
    <location>
        <begin position="475"/>
        <end position="495"/>
    </location>
</feature>
<dbReference type="Proteomes" id="UP000198677">
    <property type="component" value="Unassembled WGS sequence"/>
</dbReference>
<dbReference type="OrthoDB" id="3223244at2"/>
<evidence type="ECO:0000256" key="5">
    <source>
        <dbReference type="ARBA" id="ARBA00023136"/>
    </source>
</evidence>
<feature type="transmembrane region" description="Helical" evidence="7">
    <location>
        <begin position="705"/>
        <end position="728"/>
    </location>
</feature>
<keyword evidence="5 7" id="KW-0472">Membrane</keyword>
<evidence type="ECO:0000256" key="4">
    <source>
        <dbReference type="ARBA" id="ARBA00022989"/>
    </source>
</evidence>
<name>A0A1H7PTD0_9NOCA</name>
<dbReference type="AlphaFoldDB" id="A0A1H7PTD0"/>
<feature type="transmembrane region" description="Helical" evidence="7">
    <location>
        <begin position="342"/>
        <end position="363"/>
    </location>
</feature>
<dbReference type="EMBL" id="FOAW01000008">
    <property type="protein sequence ID" value="SEL38307.1"/>
    <property type="molecule type" value="Genomic_DNA"/>
</dbReference>
<feature type="transmembrane region" description="Helical" evidence="7">
    <location>
        <begin position="426"/>
        <end position="449"/>
    </location>
</feature>
<feature type="transmembrane region" description="Helical" evidence="7">
    <location>
        <begin position="749"/>
        <end position="771"/>
    </location>
</feature>
<evidence type="ECO:0000313" key="10">
    <source>
        <dbReference type="Proteomes" id="UP000198677"/>
    </source>
</evidence>
<evidence type="ECO:0000256" key="6">
    <source>
        <dbReference type="ARBA" id="ARBA00038076"/>
    </source>
</evidence>
<feature type="transmembrane region" description="Helical" evidence="7">
    <location>
        <begin position="398"/>
        <end position="420"/>
    </location>
</feature>
<reference evidence="10" key="1">
    <citation type="submission" date="2016-10" db="EMBL/GenBank/DDBJ databases">
        <authorList>
            <person name="Varghese N."/>
            <person name="Submissions S."/>
        </authorList>
    </citation>
    <scope>NUCLEOTIDE SEQUENCE [LARGE SCALE GENOMIC DNA]</scope>
    <source>
        <strain evidence="10">DSM 44675</strain>
    </source>
</reference>
<feature type="transmembrane region" description="Helical" evidence="7">
    <location>
        <begin position="303"/>
        <end position="322"/>
    </location>
</feature>
<dbReference type="PANTHER" id="PTHR30572:SF4">
    <property type="entry name" value="ABC TRANSPORTER PERMEASE YTRF"/>
    <property type="match status" value="1"/>
</dbReference>
<keyword evidence="10" id="KW-1185">Reference proteome</keyword>
<protein>
    <submittedName>
        <fullName evidence="9">Putative ABC transport system permease protein</fullName>
    </submittedName>
</protein>
<keyword evidence="4 7" id="KW-1133">Transmembrane helix</keyword>
<keyword evidence="3 7" id="KW-0812">Transmembrane</keyword>
<evidence type="ECO:0000313" key="9">
    <source>
        <dbReference type="EMBL" id="SEL38307.1"/>
    </source>
</evidence>
<feature type="transmembrane region" description="Helical" evidence="7">
    <location>
        <begin position="248"/>
        <end position="271"/>
    </location>
</feature>
<dbReference type="InterPro" id="IPR003838">
    <property type="entry name" value="ABC3_permease_C"/>
</dbReference>
<feature type="domain" description="ABC3 transporter permease C-terminal" evidence="8">
    <location>
        <begin position="254"/>
        <end position="375"/>
    </location>
</feature>
<evidence type="ECO:0000256" key="1">
    <source>
        <dbReference type="ARBA" id="ARBA00004651"/>
    </source>
</evidence>
<keyword evidence="2" id="KW-1003">Cell membrane</keyword>
<dbReference type="RefSeq" id="WP_072752977.1">
    <property type="nucleotide sequence ID" value="NZ_FOAW01000008.1"/>
</dbReference>
<feature type="domain" description="ABC3 transporter permease C-terminal" evidence="8">
    <location>
        <begin position="707"/>
        <end position="820"/>
    </location>
</feature>
<proteinExistence type="inferred from homology"/>
<organism evidence="9 10">
    <name type="scientific">Rhodococcus maanshanensis</name>
    <dbReference type="NCBI Taxonomy" id="183556"/>
    <lineage>
        <taxon>Bacteria</taxon>
        <taxon>Bacillati</taxon>
        <taxon>Actinomycetota</taxon>
        <taxon>Actinomycetes</taxon>
        <taxon>Mycobacteriales</taxon>
        <taxon>Nocardiaceae</taxon>
        <taxon>Rhodococcus</taxon>
    </lineage>
</organism>
<evidence type="ECO:0000256" key="2">
    <source>
        <dbReference type="ARBA" id="ARBA00022475"/>
    </source>
</evidence>
<dbReference type="InterPro" id="IPR050250">
    <property type="entry name" value="Macrolide_Exporter_MacB"/>
</dbReference>
<dbReference type="Pfam" id="PF02687">
    <property type="entry name" value="FtsX"/>
    <property type="match status" value="2"/>
</dbReference>
<comment type="similarity">
    <text evidence="6">Belongs to the ABC-4 integral membrane protein family.</text>
</comment>
<dbReference type="GO" id="GO:0005886">
    <property type="term" value="C:plasma membrane"/>
    <property type="evidence" value="ECO:0007669"/>
    <property type="project" value="UniProtKB-SubCell"/>
</dbReference>
<feature type="transmembrane region" description="Helical" evidence="7">
    <location>
        <begin position="16"/>
        <end position="37"/>
    </location>
</feature>
<feature type="transmembrane region" description="Helical" evidence="7">
    <location>
        <begin position="791"/>
        <end position="811"/>
    </location>
</feature>
<comment type="subcellular location">
    <subcellularLocation>
        <location evidence="1">Cell membrane</location>
        <topology evidence="1">Multi-pass membrane protein</topology>
    </subcellularLocation>
</comment>
<gene>
    <name evidence="9" type="ORF">SAMN05444583_108141</name>
</gene>
<evidence type="ECO:0000256" key="7">
    <source>
        <dbReference type="SAM" id="Phobius"/>
    </source>
</evidence>
<accession>A0A1H7PTD0</accession>
<evidence type="ECO:0000256" key="3">
    <source>
        <dbReference type="ARBA" id="ARBA00022692"/>
    </source>
</evidence>
<sequence>MRSLAGANIRAHRGGFVGMFVAVLFAAMLVTGLGVLIESGIRGGIEPQRYAGADVIVGGTQSLVVEEEIDQPFAERAPLAADIVGELESIPGVARAVPDLSVPLTWSGRPVQAHGWASAALTPYEIREGRAPNGAGEVVVDGAGQARVGDRISLAHGGIADDYTVVGVAGASPTPDRAAHVFLSDGQVHSLSPRSGTIDTIGVTAADGVTATALAERIRERLPEVETYTGRARGDAEFLDAGGARTELVMIGISFAGTAVMIAMFVVAGTLSLSIQQRRREFALLRAVGATPGQIHQLVGREVMLVAGVAAVAGTVPGYVLAGYLRSRFAGAGLLPADFALALGPLPAVAAVALSLITARAAAAMAARRPARINPVDALAEASATPARLGRGRTITGLVLGAAGLVISLLPAVIGGQAALAGAGGAAVLLMISVGLLGPRLVSGAVAALGGPLRRSGSPALFLAAANTRGNARRLAAAITPLALAIAIGSVQIFVQSTVAAEAATQSREGVTADFLVTGTGSGLSPAVVDAIGRTPGVEAANPIARSQVYAPRFDGESTTTERYAAQGVDPAATVATMDLEVESGSMDALAGPDTVALSSDAAQTLGVGLGETVTLYLGDGTAVSPTVVATYGRGLGFGDVTFANEVVRAHTTSGLDDSVLVRAEPGRRSEIGAALTAAGHAVVDRDGLGAAGESERSAQSWTSLIALSVLLAYLAVAVVNTLVMVTAERGREFALLRLVGSSRRQVRAMMRAEAAMVVTIASVVGTLTALPPLVGVSLGVSGQPIPAVSPVTYAAIIAVTVTLGLLALAIPTRARLRADPVAAISSRE</sequence>